<feature type="non-terminal residue" evidence="2">
    <location>
        <position position="106"/>
    </location>
</feature>
<dbReference type="AlphaFoldDB" id="A0A4V2YPY0"/>
<reference evidence="2 3" key="1">
    <citation type="submission" date="2019-03" db="EMBL/GenBank/DDBJ databases">
        <title>Draft genome sequences of novel Actinobacteria.</title>
        <authorList>
            <person name="Sahin N."/>
            <person name="Ay H."/>
            <person name="Saygin H."/>
        </authorList>
    </citation>
    <scope>NUCLEOTIDE SEQUENCE [LARGE SCALE GENOMIC DNA]</scope>
    <source>
        <strain evidence="2 3">DSM 45941</strain>
    </source>
</reference>
<comment type="caution">
    <text evidence="2">The sequence shown here is derived from an EMBL/GenBank/DDBJ whole genome shotgun (WGS) entry which is preliminary data.</text>
</comment>
<evidence type="ECO:0000313" key="3">
    <source>
        <dbReference type="Proteomes" id="UP000295578"/>
    </source>
</evidence>
<accession>A0A4V2YPY0</accession>
<keyword evidence="3" id="KW-1185">Reference proteome</keyword>
<feature type="region of interest" description="Disordered" evidence="1">
    <location>
        <begin position="1"/>
        <end position="47"/>
    </location>
</feature>
<evidence type="ECO:0000256" key="1">
    <source>
        <dbReference type="SAM" id="MobiDB-lite"/>
    </source>
</evidence>
<dbReference type="EMBL" id="SMKY01000541">
    <property type="protein sequence ID" value="TDD59937.1"/>
    <property type="molecule type" value="Genomic_DNA"/>
</dbReference>
<proteinExistence type="predicted"/>
<organism evidence="2 3">
    <name type="scientific">Actinomadura darangshiensis</name>
    <dbReference type="NCBI Taxonomy" id="705336"/>
    <lineage>
        <taxon>Bacteria</taxon>
        <taxon>Bacillati</taxon>
        <taxon>Actinomycetota</taxon>
        <taxon>Actinomycetes</taxon>
        <taxon>Streptosporangiales</taxon>
        <taxon>Thermomonosporaceae</taxon>
        <taxon>Actinomadura</taxon>
    </lineage>
</organism>
<feature type="compositionally biased region" description="Basic and acidic residues" evidence="1">
    <location>
        <begin position="1"/>
        <end position="16"/>
    </location>
</feature>
<protein>
    <submittedName>
        <fullName evidence="2">Pyridoxamine 5-phosphate oxidase</fullName>
    </submittedName>
</protein>
<evidence type="ECO:0000313" key="2">
    <source>
        <dbReference type="EMBL" id="TDD59937.1"/>
    </source>
</evidence>
<gene>
    <name evidence="2" type="ORF">E1293_46065</name>
</gene>
<name>A0A4V2YPY0_9ACTN</name>
<dbReference type="Proteomes" id="UP000295578">
    <property type="component" value="Unassembled WGS sequence"/>
</dbReference>
<sequence length="106" mass="11661">MSGALKTRDLQRDPRFALHGPPVLLSTETKPTGPGDAKISGRANPETDRDRIKQMLTARGMDADAFTDSHFFTAGIEEAVLTQLEGPTMTITLWRPGHPLHHTTRT</sequence>